<evidence type="ECO:0000259" key="3">
    <source>
        <dbReference type="PROSITE" id="PS50195"/>
    </source>
</evidence>
<sequence>MYSSYAKAPKSADQGKKQVATDHEALHRDATIHQAVQSSESHLTPLDLETIMSNKGVVKYWYLHRPKTMEIVHKNAVKVQSVARSFAVRSLIRKYGINYMVELAKRDAEKKEAERLAAMTPDERRREEEERIAFDLKVEETRRLKRQATALAEEKAAQELAEQARLAALAESERLAEEQRKRDEAEAAAAALAAEEAAKAAAALAAEESAKAAAAQKALDDKAAAGTAAAAAVTALPNAEVTKGAAWSNVDSKVHGNVDAAAAAAAVASTEAAHKAVLDEAAQLEREAEERELAHARALAEKAARERELALQAEKQAKYEDSLGRDVPIVVTDHGRGRVLFYDRETEVYSVAIEHYGKPEEVLDVYPEEIVLDGERILSPKTLVDTPFGVGEVVGLDPHLGCYAVTNLVVREEGVDETAAPQAFLQIRDIVRHVEERESHDVVVEAGGLPIPDEITMKSARIVNSKIVTQSRHKFVQYHLEIQTTNYGTVYCWKRYSTFRLLCDRLMNEAGYKKKEIPELPKRHITGNMSEKTIRERVEKLNEFLDAAVRAEHLQWGIKVDDQIAVYKRRVKKPRNAAPAPSSSVFGSRRR</sequence>
<evidence type="ECO:0000313" key="4">
    <source>
        <dbReference type="EMBL" id="ETV92008.1"/>
    </source>
</evidence>
<feature type="region of interest" description="Disordered" evidence="2">
    <location>
        <begin position="1"/>
        <end position="21"/>
    </location>
</feature>
<dbReference type="VEuPathDB" id="FungiDB:H310_13534"/>
<feature type="compositionally biased region" description="Polar residues" evidence="2">
    <location>
        <begin position="581"/>
        <end position="591"/>
    </location>
</feature>
<protein>
    <recommendedName>
        <fullName evidence="3">PX domain-containing protein</fullName>
    </recommendedName>
</protein>
<accession>A0A024TD86</accession>
<dbReference type="OrthoDB" id="10254720at2759"/>
<keyword evidence="1" id="KW-0175">Coiled coil</keyword>
<feature type="domain" description="PX" evidence="3">
    <location>
        <begin position="456"/>
        <end position="577"/>
    </location>
</feature>
<dbReference type="GO" id="GO:0035091">
    <property type="term" value="F:phosphatidylinositol binding"/>
    <property type="evidence" value="ECO:0007669"/>
    <property type="project" value="InterPro"/>
</dbReference>
<feature type="region of interest" description="Disordered" evidence="2">
    <location>
        <begin position="572"/>
        <end position="591"/>
    </location>
</feature>
<dbReference type="AlphaFoldDB" id="A0A024TD86"/>
<dbReference type="Pfam" id="PF00787">
    <property type="entry name" value="PX"/>
    <property type="match status" value="1"/>
</dbReference>
<name>A0A024TD86_9STRA</name>
<dbReference type="GeneID" id="20090584"/>
<proteinExistence type="predicted"/>
<dbReference type="Gene3D" id="3.30.1520.10">
    <property type="entry name" value="Phox-like domain"/>
    <property type="match status" value="1"/>
</dbReference>
<dbReference type="InterPro" id="IPR036871">
    <property type="entry name" value="PX_dom_sf"/>
</dbReference>
<evidence type="ECO:0000256" key="1">
    <source>
        <dbReference type="SAM" id="Coils"/>
    </source>
</evidence>
<reference evidence="4" key="1">
    <citation type="submission" date="2013-12" db="EMBL/GenBank/DDBJ databases">
        <title>The Genome Sequence of Aphanomyces invadans NJM9701.</title>
        <authorList>
            <consortium name="The Broad Institute Genomics Platform"/>
            <person name="Russ C."/>
            <person name="Tyler B."/>
            <person name="van West P."/>
            <person name="Dieguez-Uribeondo J."/>
            <person name="Young S.K."/>
            <person name="Zeng Q."/>
            <person name="Gargeya S."/>
            <person name="Fitzgerald M."/>
            <person name="Abouelleil A."/>
            <person name="Alvarado L."/>
            <person name="Chapman S.B."/>
            <person name="Gainer-Dewar J."/>
            <person name="Goldberg J."/>
            <person name="Griggs A."/>
            <person name="Gujja S."/>
            <person name="Hansen M."/>
            <person name="Howarth C."/>
            <person name="Imamovic A."/>
            <person name="Ireland A."/>
            <person name="Larimer J."/>
            <person name="McCowan C."/>
            <person name="Murphy C."/>
            <person name="Pearson M."/>
            <person name="Poon T.W."/>
            <person name="Priest M."/>
            <person name="Roberts A."/>
            <person name="Saif S."/>
            <person name="Shea T."/>
            <person name="Sykes S."/>
            <person name="Wortman J."/>
            <person name="Nusbaum C."/>
            <person name="Birren B."/>
        </authorList>
    </citation>
    <scope>NUCLEOTIDE SEQUENCE [LARGE SCALE GENOMIC DNA]</scope>
    <source>
        <strain evidence="4">NJM9701</strain>
    </source>
</reference>
<dbReference type="SUPFAM" id="SSF64268">
    <property type="entry name" value="PX domain"/>
    <property type="match status" value="1"/>
</dbReference>
<dbReference type="eggNOG" id="ENOG502R8A0">
    <property type="taxonomic scope" value="Eukaryota"/>
</dbReference>
<dbReference type="RefSeq" id="XP_008879305.1">
    <property type="nucleotide sequence ID" value="XM_008881083.1"/>
</dbReference>
<organism evidence="4">
    <name type="scientific">Aphanomyces invadans</name>
    <dbReference type="NCBI Taxonomy" id="157072"/>
    <lineage>
        <taxon>Eukaryota</taxon>
        <taxon>Sar</taxon>
        <taxon>Stramenopiles</taxon>
        <taxon>Oomycota</taxon>
        <taxon>Saprolegniomycetes</taxon>
        <taxon>Saprolegniales</taxon>
        <taxon>Verrucalvaceae</taxon>
        <taxon>Aphanomyces</taxon>
    </lineage>
</organism>
<evidence type="ECO:0000256" key="2">
    <source>
        <dbReference type="SAM" id="MobiDB-lite"/>
    </source>
</evidence>
<dbReference type="PROSITE" id="PS50195">
    <property type="entry name" value="PX"/>
    <property type="match status" value="1"/>
</dbReference>
<gene>
    <name evidence="4" type="ORF">H310_13534</name>
</gene>
<dbReference type="EMBL" id="KI914004">
    <property type="protein sequence ID" value="ETV92008.1"/>
    <property type="molecule type" value="Genomic_DNA"/>
</dbReference>
<feature type="coiled-coil region" evidence="1">
    <location>
        <begin position="267"/>
        <end position="316"/>
    </location>
</feature>
<dbReference type="InterPro" id="IPR001683">
    <property type="entry name" value="PX_dom"/>
</dbReference>
<feature type="coiled-coil region" evidence="1">
    <location>
        <begin position="168"/>
        <end position="195"/>
    </location>
</feature>
<dbReference type="CDD" id="cd06093">
    <property type="entry name" value="PX_domain"/>
    <property type="match status" value="1"/>
</dbReference>